<dbReference type="Pfam" id="PF00431">
    <property type="entry name" value="CUB"/>
    <property type="match status" value="1"/>
</dbReference>
<dbReference type="Proteomes" id="UP001054945">
    <property type="component" value="Unassembled WGS sequence"/>
</dbReference>
<dbReference type="PROSITE" id="PS01180">
    <property type="entry name" value="CUB"/>
    <property type="match status" value="1"/>
</dbReference>
<evidence type="ECO:0000259" key="4">
    <source>
        <dbReference type="PROSITE" id="PS01180"/>
    </source>
</evidence>
<accession>A0AAV4YCA6</accession>
<dbReference type="PANTHER" id="PTHR24251:SF37">
    <property type="entry name" value="CUB DOMAIN-CONTAINING PROTEIN"/>
    <property type="match status" value="1"/>
</dbReference>
<dbReference type="SMART" id="SM00042">
    <property type="entry name" value="CUB"/>
    <property type="match status" value="2"/>
</dbReference>
<comment type="caution">
    <text evidence="5">The sequence shown here is derived from an EMBL/GenBank/DDBJ whole genome shotgun (WGS) entry which is preliminary data.</text>
</comment>
<sequence length="378" mass="41344">MENVEVRFRCVRDGNVGDRFRCVRDEDVEDKFRCVRDEDVEDRFRCSLISTPSPASTQSKSKLVAGRKKKSVSLVTLSGNPDLSSMSYTTASNLMIIKFRTDASVEKKGFRASWKTEPVRCGGELFAQPNAQVLTSATYPQPYPGGLECLYVLTAPPGKILTLEIVDIDLEPDKDFIHIRDGASPSDPLLAKMTGGVEDNPKFILSTTNRVYIYFHSSFGDSRRGFAIRFRAGCEIEVVALAGNLSSPAYGFDSFKVAGDDYVQVYDGVSPDSGVPLHPGSGFNGLSKPSITLTSSSGNLLVLFSSNPVNTAKGWKASFSADCPQISVGKGAIASSRERTFGAKLKYTCPIGQEFSTGIAEMEIECMQKWAMEYYTYS</sequence>
<dbReference type="EMBL" id="BPLR01001692">
    <property type="protein sequence ID" value="GIZ04109.1"/>
    <property type="molecule type" value="Genomic_DNA"/>
</dbReference>
<evidence type="ECO:0000256" key="3">
    <source>
        <dbReference type="PROSITE-ProRule" id="PRU00059"/>
    </source>
</evidence>
<dbReference type="InterPro" id="IPR000859">
    <property type="entry name" value="CUB_dom"/>
</dbReference>
<evidence type="ECO:0000313" key="6">
    <source>
        <dbReference type="Proteomes" id="UP001054945"/>
    </source>
</evidence>
<name>A0AAV4YCA6_CAEEX</name>
<protein>
    <submittedName>
        <fullName evidence="5">Cubilin</fullName>
    </submittedName>
</protein>
<dbReference type="Gene3D" id="2.60.120.290">
    <property type="entry name" value="Spermadhesin, CUB domain"/>
    <property type="match status" value="3"/>
</dbReference>
<dbReference type="CDD" id="cd00041">
    <property type="entry name" value="CUB"/>
    <property type="match status" value="1"/>
</dbReference>
<keyword evidence="6" id="KW-1185">Reference proteome</keyword>
<feature type="domain" description="CUB" evidence="4">
    <location>
        <begin position="121"/>
        <end position="233"/>
    </location>
</feature>
<dbReference type="AlphaFoldDB" id="A0AAV4YCA6"/>
<evidence type="ECO:0000313" key="5">
    <source>
        <dbReference type="EMBL" id="GIZ04109.1"/>
    </source>
</evidence>
<dbReference type="InterPro" id="IPR035914">
    <property type="entry name" value="Sperma_CUB_dom_sf"/>
</dbReference>
<evidence type="ECO:0000256" key="1">
    <source>
        <dbReference type="ARBA" id="ARBA00022737"/>
    </source>
</evidence>
<reference evidence="5 6" key="1">
    <citation type="submission" date="2021-06" db="EMBL/GenBank/DDBJ databases">
        <title>Caerostris extrusa draft genome.</title>
        <authorList>
            <person name="Kono N."/>
            <person name="Arakawa K."/>
        </authorList>
    </citation>
    <scope>NUCLEOTIDE SEQUENCE [LARGE SCALE GENOMIC DNA]</scope>
</reference>
<keyword evidence="1" id="KW-0677">Repeat</keyword>
<dbReference type="SUPFAM" id="SSF49854">
    <property type="entry name" value="Spermadhesin, CUB domain"/>
    <property type="match status" value="3"/>
</dbReference>
<dbReference type="PANTHER" id="PTHR24251">
    <property type="entry name" value="OVOCHYMASE-RELATED"/>
    <property type="match status" value="1"/>
</dbReference>
<proteinExistence type="predicted"/>
<keyword evidence="2" id="KW-1015">Disulfide bond</keyword>
<organism evidence="5 6">
    <name type="scientific">Caerostris extrusa</name>
    <name type="common">Bark spider</name>
    <name type="synonym">Caerostris bankana</name>
    <dbReference type="NCBI Taxonomy" id="172846"/>
    <lineage>
        <taxon>Eukaryota</taxon>
        <taxon>Metazoa</taxon>
        <taxon>Ecdysozoa</taxon>
        <taxon>Arthropoda</taxon>
        <taxon>Chelicerata</taxon>
        <taxon>Arachnida</taxon>
        <taxon>Araneae</taxon>
        <taxon>Araneomorphae</taxon>
        <taxon>Entelegynae</taxon>
        <taxon>Araneoidea</taxon>
        <taxon>Araneidae</taxon>
        <taxon>Caerostris</taxon>
    </lineage>
</organism>
<comment type="caution">
    <text evidence="3">Lacks conserved residue(s) required for the propagation of feature annotation.</text>
</comment>
<evidence type="ECO:0000256" key="2">
    <source>
        <dbReference type="ARBA" id="ARBA00023157"/>
    </source>
</evidence>
<gene>
    <name evidence="5" type="primary">CUBN</name>
    <name evidence="5" type="ORF">CEXT_13441</name>
</gene>